<keyword evidence="3" id="KW-0539">Nucleus</keyword>
<dbReference type="SUPFAM" id="SSF48371">
    <property type="entry name" value="ARM repeat"/>
    <property type="match status" value="1"/>
</dbReference>
<comment type="function">
    <text evidence="4">Plays a role in targeting PPP1CA to the nucleolus.</text>
</comment>
<evidence type="ECO:0000313" key="11">
    <source>
        <dbReference type="Proteomes" id="UP000694559"/>
    </source>
</evidence>
<evidence type="ECO:0000256" key="7">
    <source>
        <dbReference type="ARBA" id="ARBA00075714"/>
    </source>
</evidence>
<evidence type="ECO:0000256" key="5">
    <source>
        <dbReference type="ARBA" id="ARBA00063784"/>
    </source>
</evidence>
<dbReference type="GO" id="GO:0042274">
    <property type="term" value="P:ribosomal small subunit biogenesis"/>
    <property type="evidence" value="ECO:0007669"/>
    <property type="project" value="TreeGrafter"/>
</dbReference>
<dbReference type="PANTHER" id="PTHR18034">
    <property type="entry name" value="CELL CYCLE CONTROL PROTEIN CWF22-RELATED"/>
    <property type="match status" value="1"/>
</dbReference>
<evidence type="ECO:0000259" key="9">
    <source>
        <dbReference type="PROSITE" id="PS51366"/>
    </source>
</evidence>
<dbReference type="InterPro" id="IPR003890">
    <property type="entry name" value="MIF4G-like_typ-3"/>
</dbReference>
<protein>
    <recommendedName>
        <fullName evidence="6">Nucleolar MIF4G domain-containing protein 1</fullName>
    </recommendedName>
    <alternativeName>
        <fullName evidence="7">SGD1 homolog</fullName>
    </alternativeName>
</protein>
<dbReference type="PANTHER" id="PTHR18034:SF4">
    <property type="entry name" value="NUCLEOLAR MIF4G DOMAIN-CONTAINING PROTEIN 1"/>
    <property type="match status" value="1"/>
</dbReference>
<dbReference type="Proteomes" id="UP000694559">
    <property type="component" value="Unplaced"/>
</dbReference>
<comment type="subcellular location">
    <subcellularLocation>
        <location evidence="1">Nucleus</location>
        <location evidence="1">Nucleolus</location>
    </subcellularLocation>
</comment>
<feature type="region of interest" description="Disordered" evidence="8">
    <location>
        <begin position="1"/>
        <end position="140"/>
    </location>
</feature>
<dbReference type="GO" id="GO:0003723">
    <property type="term" value="F:RNA binding"/>
    <property type="evidence" value="ECO:0007669"/>
    <property type="project" value="InterPro"/>
</dbReference>
<evidence type="ECO:0000256" key="4">
    <source>
        <dbReference type="ARBA" id="ARBA00054269"/>
    </source>
</evidence>
<evidence type="ECO:0000256" key="3">
    <source>
        <dbReference type="ARBA" id="ARBA00023242"/>
    </source>
</evidence>
<reference evidence="10" key="2">
    <citation type="submission" date="2025-09" db="UniProtKB">
        <authorList>
            <consortium name="Ensembl"/>
        </authorList>
    </citation>
    <scope>IDENTIFICATION</scope>
</reference>
<feature type="compositionally biased region" description="Basic residues" evidence="8">
    <location>
        <begin position="1"/>
        <end position="16"/>
    </location>
</feature>
<accession>A0A8C6VMB3</accession>
<feature type="region of interest" description="Disordered" evidence="8">
    <location>
        <begin position="163"/>
        <end position="215"/>
    </location>
</feature>
<dbReference type="SMART" id="SM00543">
    <property type="entry name" value="MIF4G"/>
    <property type="match status" value="1"/>
</dbReference>
<feature type="compositionally biased region" description="Basic and acidic residues" evidence="8">
    <location>
        <begin position="98"/>
        <end position="107"/>
    </location>
</feature>
<feature type="compositionally biased region" description="Acidic residues" evidence="8">
    <location>
        <begin position="44"/>
        <end position="57"/>
    </location>
</feature>
<feature type="domain" description="MI" evidence="9">
    <location>
        <begin position="571"/>
        <end position="687"/>
    </location>
</feature>
<dbReference type="Pfam" id="PF02854">
    <property type="entry name" value="MIF4G"/>
    <property type="match status" value="1"/>
</dbReference>
<comment type="subunit">
    <text evidence="5">May interact with EIF4A1, EIF4A2 and EIF4A3. Interacts with PPP1CA and PPP1CC.</text>
</comment>
<feature type="compositionally biased region" description="Low complexity" evidence="8">
    <location>
        <begin position="124"/>
        <end position="135"/>
    </location>
</feature>
<evidence type="ECO:0000256" key="1">
    <source>
        <dbReference type="ARBA" id="ARBA00004604"/>
    </source>
</evidence>
<feature type="compositionally biased region" description="Low complexity" evidence="8">
    <location>
        <begin position="71"/>
        <end position="83"/>
    </location>
</feature>
<comment type="similarity">
    <text evidence="2">Belongs to the CWC22 family.</text>
</comment>
<dbReference type="GeneTree" id="ENSGT00940000153458"/>
<dbReference type="SMART" id="SM00544">
    <property type="entry name" value="MA3"/>
    <property type="match status" value="1"/>
</dbReference>
<gene>
    <name evidence="10" type="primary">NOM1</name>
</gene>
<dbReference type="Ensembl" id="ENSNNAT00000005272.1">
    <property type="protein sequence ID" value="ENSNNAP00000005046.1"/>
    <property type="gene ID" value="ENSNNAG00000003389.1"/>
</dbReference>
<evidence type="ECO:0000256" key="2">
    <source>
        <dbReference type="ARBA" id="ARBA00006856"/>
    </source>
</evidence>
<organism evidence="10 11">
    <name type="scientific">Naja naja</name>
    <name type="common">Indian cobra</name>
    <dbReference type="NCBI Taxonomy" id="35670"/>
    <lineage>
        <taxon>Eukaryota</taxon>
        <taxon>Metazoa</taxon>
        <taxon>Chordata</taxon>
        <taxon>Craniata</taxon>
        <taxon>Vertebrata</taxon>
        <taxon>Euteleostomi</taxon>
        <taxon>Lepidosauria</taxon>
        <taxon>Squamata</taxon>
        <taxon>Bifurcata</taxon>
        <taxon>Unidentata</taxon>
        <taxon>Episquamata</taxon>
        <taxon>Toxicofera</taxon>
        <taxon>Serpentes</taxon>
        <taxon>Colubroidea</taxon>
        <taxon>Elapidae</taxon>
        <taxon>Elapinae</taxon>
        <taxon>Naja</taxon>
    </lineage>
</organism>
<feature type="compositionally biased region" description="Acidic residues" evidence="8">
    <location>
        <begin position="166"/>
        <end position="189"/>
    </location>
</feature>
<dbReference type="GO" id="GO:0005730">
    <property type="term" value="C:nucleolus"/>
    <property type="evidence" value="ECO:0007669"/>
    <property type="project" value="UniProtKB-SubCell"/>
</dbReference>
<evidence type="ECO:0000313" key="10">
    <source>
        <dbReference type="Ensembl" id="ENSNNAP00000005046.1"/>
    </source>
</evidence>
<dbReference type="InterPro" id="IPR016024">
    <property type="entry name" value="ARM-type_fold"/>
</dbReference>
<dbReference type="AlphaFoldDB" id="A0A8C6VMB3"/>
<feature type="compositionally biased region" description="Basic residues" evidence="8">
    <location>
        <begin position="108"/>
        <end position="117"/>
    </location>
</feature>
<evidence type="ECO:0000256" key="8">
    <source>
        <dbReference type="SAM" id="MobiDB-lite"/>
    </source>
</evidence>
<dbReference type="InterPro" id="IPR050781">
    <property type="entry name" value="CWC22_splicing_factor"/>
</dbReference>
<dbReference type="FunFam" id="1.25.40.180:FF:000032">
    <property type="entry name" value="Nucleolar MIF4G domain-containing protein 1"/>
    <property type="match status" value="1"/>
</dbReference>
<dbReference type="PROSITE" id="PS51366">
    <property type="entry name" value="MI"/>
    <property type="match status" value="1"/>
</dbReference>
<dbReference type="InterPro" id="IPR003891">
    <property type="entry name" value="Initiation_fac_eIF4g_MI"/>
</dbReference>
<keyword evidence="11" id="KW-1185">Reference proteome</keyword>
<dbReference type="Gene3D" id="1.25.40.180">
    <property type="match status" value="1"/>
</dbReference>
<dbReference type="OrthoDB" id="10260961at2759"/>
<feature type="compositionally biased region" description="Acidic residues" evidence="8">
    <location>
        <begin position="198"/>
        <end position="210"/>
    </location>
</feature>
<sequence>MRRDKRKLKRGRRKRLLIVNGEAKRPLPSRAGLVRKGIPPPPPLEEEREEEEKEEEEKLPPPPPPEVQPRAQQPRTTPSATAATRKRALLVANEAEEREIRRLERQLGLHKRRKKQRGGGGQEGETAAAASSFSSLPQSFSRDGLDYVLGALKSEAAFSGLYENGVEGESEGSGTEEEEGLSPVEDCEDGVGSSGDFSPEEGSESEEGESSQEAARLAGGFSVFKPADLNVAAVEKQSCQAWRRPENTNQDAVKYVPPQMRISEETVDSKKKEELERLKKTVKGLINRLSESNLASISGHLEELYMTNSRKDMNETLTDILIGACVMESAVPSRLLLEHVLLVGVLHQTVGIEVGAHFLETVVRKFDDVYKSEAEGKECENLLILIANLYNFNVVHSVLIFDILKELVSTFSGKDIELILVLLKNVGFSLRKEDALGLRELINEVQKKANAMGKQFQDQSRVCFMLEIMLALKNNDVRKIPGYDPEPIEKLRKLLRTLTHNSSSGKESQLRVSLESLLRADQVGRWWIVGSSWSGAPMIDSTNNKTEQILPVGKVNSKILKLACKQRMNTDIRRNIFCILMTSEDFLDAFEKLLKLKLKDQQEREIAHILLDCCLQEKTYNPFYAYLSAKFCEYEKRFQITFQFSIWDKIRDLGSLSTAAFSNLVKLVTHLLKTKWLSLTVFKVNEVFFLMFTALRLMHSACVVFVCNSSCQGRICDALNLEGETPAYTFLCASFHFACSP</sequence>
<dbReference type="OMA" id="KLACKQR"/>
<evidence type="ECO:0000256" key="6">
    <source>
        <dbReference type="ARBA" id="ARBA00072504"/>
    </source>
</evidence>
<dbReference type="Pfam" id="PF02847">
    <property type="entry name" value="MA3"/>
    <property type="match status" value="1"/>
</dbReference>
<name>A0A8C6VMB3_NAJNA</name>
<reference evidence="10" key="1">
    <citation type="submission" date="2025-08" db="UniProtKB">
        <authorList>
            <consortium name="Ensembl"/>
        </authorList>
    </citation>
    <scope>IDENTIFICATION</scope>
</reference>
<proteinExistence type="inferred from homology"/>